<feature type="transmembrane region" description="Helical" evidence="8">
    <location>
        <begin position="217"/>
        <end position="245"/>
    </location>
</feature>
<dbReference type="GO" id="GO:0009103">
    <property type="term" value="P:lipopolysaccharide biosynthetic process"/>
    <property type="evidence" value="ECO:0007669"/>
    <property type="project" value="UniProtKB-ARBA"/>
</dbReference>
<dbReference type="AlphaFoldDB" id="A0A2W4UBB3"/>
<dbReference type="EMBL" id="QBMC01000059">
    <property type="protein sequence ID" value="PZO18163.1"/>
    <property type="molecule type" value="Genomic_DNA"/>
</dbReference>
<accession>A0A2W4UBB3</accession>
<dbReference type="Pfam" id="PF13231">
    <property type="entry name" value="PMT_2"/>
    <property type="match status" value="1"/>
</dbReference>
<feature type="transmembrane region" description="Helical" evidence="8">
    <location>
        <begin position="176"/>
        <end position="196"/>
    </location>
</feature>
<dbReference type="GO" id="GO:0005886">
    <property type="term" value="C:plasma membrane"/>
    <property type="evidence" value="ECO:0007669"/>
    <property type="project" value="UniProtKB-SubCell"/>
</dbReference>
<keyword evidence="6 8" id="KW-1133">Transmembrane helix</keyword>
<dbReference type="GO" id="GO:0016763">
    <property type="term" value="F:pentosyltransferase activity"/>
    <property type="evidence" value="ECO:0007669"/>
    <property type="project" value="TreeGrafter"/>
</dbReference>
<dbReference type="InterPro" id="IPR050297">
    <property type="entry name" value="LipidA_mod_glycosyltrf_83"/>
</dbReference>
<keyword evidence="2" id="KW-1003">Cell membrane</keyword>
<feature type="domain" description="Glycosyltransferase RgtA/B/C/D-like" evidence="9">
    <location>
        <begin position="104"/>
        <end position="271"/>
    </location>
</feature>
<comment type="caution">
    <text evidence="10">The sequence shown here is derived from an EMBL/GenBank/DDBJ whole genome shotgun (WGS) entry which is preliminary data.</text>
</comment>
<evidence type="ECO:0000256" key="1">
    <source>
        <dbReference type="ARBA" id="ARBA00004651"/>
    </source>
</evidence>
<feature type="transmembrane region" description="Helical" evidence="8">
    <location>
        <begin position="154"/>
        <end position="170"/>
    </location>
</feature>
<protein>
    <recommendedName>
        <fullName evidence="9">Glycosyltransferase RgtA/B/C/D-like domain-containing protein</fullName>
    </recommendedName>
</protein>
<name>A0A2W4UBB3_9CYAN</name>
<feature type="transmembrane region" description="Helical" evidence="8">
    <location>
        <begin position="357"/>
        <end position="380"/>
    </location>
</feature>
<evidence type="ECO:0000256" key="2">
    <source>
        <dbReference type="ARBA" id="ARBA00022475"/>
    </source>
</evidence>
<feature type="transmembrane region" description="Helical" evidence="8">
    <location>
        <begin position="331"/>
        <end position="351"/>
    </location>
</feature>
<feature type="transmembrane region" description="Helical" evidence="8">
    <location>
        <begin position="124"/>
        <end position="142"/>
    </location>
</feature>
<keyword evidence="4" id="KW-0808">Transferase</keyword>
<dbReference type="PANTHER" id="PTHR33908:SF11">
    <property type="entry name" value="MEMBRANE PROTEIN"/>
    <property type="match status" value="1"/>
</dbReference>
<dbReference type="Proteomes" id="UP000249354">
    <property type="component" value="Unassembled WGS sequence"/>
</dbReference>
<keyword evidence="3" id="KW-0328">Glycosyltransferase</keyword>
<evidence type="ECO:0000256" key="4">
    <source>
        <dbReference type="ARBA" id="ARBA00022679"/>
    </source>
</evidence>
<organism evidence="10 11">
    <name type="scientific">Leptolyngbya foveolarum</name>
    <dbReference type="NCBI Taxonomy" id="47253"/>
    <lineage>
        <taxon>Bacteria</taxon>
        <taxon>Bacillati</taxon>
        <taxon>Cyanobacteriota</taxon>
        <taxon>Cyanophyceae</taxon>
        <taxon>Leptolyngbyales</taxon>
        <taxon>Leptolyngbyaceae</taxon>
        <taxon>Leptolyngbya group</taxon>
        <taxon>Leptolyngbya</taxon>
    </lineage>
</organism>
<reference evidence="10 11" key="2">
    <citation type="submission" date="2018-06" db="EMBL/GenBank/DDBJ databases">
        <title>Metagenomic assembly of (sub)arctic Cyanobacteria and their associated microbiome from non-axenic cultures.</title>
        <authorList>
            <person name="Baurain D."/>
        </authorList>
    </citation>
    <scope>NUCLEOTIDE SEQUENCE [LARGE SCALE GENOMIC DNA]</scope>
    <source>
        <strain evidence="10">ULC129bin1</strain>
    </source>
</reference>
<dbReference type="PANTHER" id="PTHR33908">
    <property type="entry name" value="MANNOSYLTRANSFERASE YKCB-RELATED"/>
    <property type="match status" value="1"/>
</dbReference>
<evidence type="ECO:0000256" key="8">
    <source>
        <dbReference type="SAM" id="Phobius"/>
    </source>
</evidence>
<evidence type="ECO:0000256" key="5">
    <source>
        <dbReference type="ARBA" id="ARBA00022692"/>
    </source>
</evidence>
<evidence type="ECO:0000256" key="3">
    <source>
        <dbReference type="ARBA" id="ARBA00022676"/>
    </source>
</evidence>
<evidence type="ECO:0000259" key="9">
    <source>
        <dbReference type="Pfam" id="PF13231"/>
    </source>
</evidence>
<gene>
    <name evidence="10" type="ORF">DCF25_10245</name>
</gene>
<reference evidence="11" key="1">
    <citation type="submission" date="2018-04" db="EMBL/GenBank/DDBJ databases">
        <authorList>
            <person name="Cornet L."/>
        </authorList>
    </citation>
    <scope>NUCLEOTIDE SEQUENCE [LARGE SCALE GENOMIC DNA]</scope>
</reference>
<evidence type="ECO:0000313" key="11">
    <source>
        <dbReference type="Proteomes" id="UP000249354"/>
    </source>
</evidence>
<keyword evidence="5 8" id="KW-0812">Transmembrane</keyword>
<proteinExistence type="predicted"/>
<feature type="transmembrane region" description="Helical" evidence="8">
    <location>
        <begin position="416"/>
        <end position="437"/>
    </location>
</feature>
<sequence length="565" mass="62821">MTWAVKKGSESNAHRERLDVLDTFSVVCVAIGVGLRSLWLGKRELWYDEVLSVLMASGQKSAYKLPEDVPFSLQTFSGLLAVSPMQNIADSIESVIRGTTGDAHPPLFYLSAHVWMRLFGSSEIALRSLVLLISLATLWLGYELGRRVLGRRGGLIFTALFSLNPFFFAHSLNLRMYAPMVFWVMVSGGCFFVLIGEGEALEEMPATGWRRWFLRGGVAIAITAGLLTQYLFAYWLFALAALALYLDRKRWFAHGLTLGAGVLMFVPWALWGVRQQINNRSDVFNQISSAGGLWQSALQHGKDLAQTLANHLLLGHLTTGMLPVEAAIKPTAVVVGLGVIGFLAVCISGLYRRRQYRVLMISLLMGFVPLAVALMADVLANKYTLGFGWGRSTIVALPGCLLLIAAWLTLGTGRWRSAFTAGLLSVYLLLIVGDFGWRDRQIFHQVNHELLKTDEPTLVVMNSRAWGNVLRAVHYLEASANADMLATDPADVSLALTQALNRKNYERVLWLSADYPVWGEPKTKQDAVRLIGETEALLASRYVLKDERVLRGTMDIDRFELKTYE</sequence>
<comment type="subcellular location">
    <subcellularLocation>
        <location evidence="1">Cell membrane</location>
        <topology evidence="1">Multi-pass membrane protein</topology>
    </subcellularLocation>
</comment>
<feature type="transmembrane region" description="Helical" evidence="8">
    <location>
        <begin position="251"/>
        <end position="271"/>
    </location>
</feature>
<evidence type="ECO:0000313" key="10">
    <source>
        <dbReference type="EMBL" id="PZO18163.1"/>
    </source>
</evidence>
<evidence type="ECO:0000256" key="7">
    <source>
        <dbReference type="ARBA" id="ARBA00023136"/>
    </source>
</evidence>
<dbReference type="InterPro" id="IPR038731">
    <property type="entry name" value="RgtA/B/C-like"/>
</dbReference>
<evidence type="ECO:0000256" key="6">
    <source>
        <dbReference type="ARBA" id="ARBA00022989"/>
    </source>
</evidence>
<keyword evidence="7 8" id="KW-0472">Membrane</keyword>
<feature type="transmembrane region" description="Helical" evidence="8">
    <location>
        <begin position="392"/>
        <end position="410"/>
    </location>
</feature>